<feature type="region of interest" description="Disordered" evidence="8">
    <location>
        <begin position="349"/>
        <end position="374"/>
    </location>
</feature>
<comment type="similarity">
    <text evidence="2">Belongs to the ric-3 family.</text>
</comment>
<name>A0A182K334_9DIPT</name>
<feature type="region of interest" description="Disordered" evidence="8">
    <location>
        <begin position="219"/>
        <end position="261"/>
    </location>
</feature>
<dbReference type="GO" id="GO:0034394">
    <property type="term" value="P:protein localization to cell surface"/>
    <property type="evidence" value="ECO:0007669"/>
    <property type="project" value="TreeGrafter"/>
</dbReference>
<reference evidence="11" key="2">
    <citation type="submission" date="2020-05" db="UniProtKB">
        <authorList>
            <consortium name="EnsemblMetazoa"/>
        </authorList>
    </citation>
    <scope>IDENTIFICATION</scope>
    <source>
        <strain evidence="11">ACHKN1017</strain>
    </source>
</reference>
<feature type="domain" description="Resistance to inhibitors of cholinesterase protein 3 N-terminal" evidence="10">
    <location>
        <begin position="15"/>
        <end position="68"/>
    </location>
</feature>
<accession>A0A182K334</accession>
<evidence type="ECO:0000256" key="6">
    <source>
        <dbReference type="ARBA" id="ARBA00023136"/>
    </source>
</evidence>
<keyword evidence="4" id="KW-0256">Endoplasmic reticulum</keyword>
<feature type="coiled-coil region" evidence="7">
    <location>
        <begin position="1208"/>
        <end position="1235"/>
    </location>
</feature>
<dbReference type="EnsemblMetazoa" id="ACHR005168-RA">
    <property type="protein sequence ID" value="ACHR005168-PA"/>
    <property type="gene ID" value="ACHR005168"/>
</dbReference>
<evidence type="ECO:0000256" key="2">
    <source>
        <dbReference type="ARBA" id="ARBA00008538"/>
    </source>
</evidence>
<feature type="region of interest" description="Disordered" evidence="8">
    <location>
        <begin position="91"/>
        <end position="111"/>
    </location>
</feature>
<feature type="region of interest" description="Disordered" evidence="8">
    <location>
        <begin position="429"/>
        <end position="480"/>
    </location>
</feature>
<feature type="compositionally biased region" description="Basic and acidic residues" evidence="8">
    <location>
        <begin position="248"/>
        <end position="261"/>
    </location>
</feature>
<evidence type="ECO:0000259" key="10">
    <source>
        <dbReference type="Pfam" id="PF15361"/>
    </source>
</evidence>
<evidence type="ECO:0000256" key="3">
    <source>
        <dbReference type="ARBA" id="ARBA00022692"/>
    </source>
</evidence>
<evidence type="ECO:0000313" key="11">
    <source>
        <dbReference type="EnsemblMetazoa" id="ACHR005168-PA"/>
    </source>
</evidence>
<keyword evidence="5 9" id="KW-1133">Transmembrane helix</keyword>
<dbReference type="STRING" id="43041.A0A182K334"/>
<keyword evidence="12" id="KW-1185">Reference proteome</keyword>
<keyword evidence="6 9" id="KW-0472">Membrane</keyword>
<sequence length="1245" mass="134349">MINLTAQLFSSRYPGPIPGMRPPMGAGSHQATKSANSMGFIMPLYTIGIVSFFIYTIMKLIFKKTPATPYTEVKPDPVFRNEVFTTEQYIKRPDDGTTKLDQPNATAASNGEPLVVPVSVSPISNAVPAAEPPSSVQSELTIDYEQLSKQKEAAKPDENAVAEPLVVPVNVSAISNASPTSEPASSVESELTIDYEQLPKQEEVTKPNENAVAERIALDEEAASGETILQDKTSEPTETVSEEGAQEDFEHQPSHDPTTEKVVDGIVVQKVVLVEESTDLSPQPVVDEDEKHELGIDNAVAEEHRDNAQTQERELIAEPVTEEVMVMQQVPVQNATMAPSKEDELITTEQIDGSEIAEEPTPVTETKQSEETSMFEMKENVQNEIEQTDKLEEPITEIAVQQDGQEEVLENAPSVEFSNDAELPVVEPSIAQETETETAHTATPLDVPEQKQSEAEYTITQRTDSNVKEVSFDDSISTQENEQIDNVIEQEAADLQVEAELTKEKEEIVSEDISSVDTVAEVNELQQVVEEIVAEPTMARQLEESVTNKVLDSETSLLVHETVEEITLTAEQLVQEVLEQAEQLAKQQDTKFPDLPAYDPATQKLVDGIVVEKFDQLAAKPSEATDEPTTQEESKEQETVPEEQTVEELELAVTVEQAVIEEDAGEMDSISEDTSLSVASVIEQQPKMKESEESNTVSDVLKTSDEMTDSASSEVAFFESKDQSVNQNVLEPEVVPEEQLEVNDPGNKFGAAVADSFQVDAVIVEQPAAKEAEAEQATLPEALITTEVMTGSTSSEPVFVELNDQPTVEVETVLEGSDKVDEAGNQSDVAAADSNDSKSVSIEEVLDEAAIVDEVEGKVIEEHIIPITIEKASTSDTMTITEVTGDDAIVESPNVSKTMSNLPSPLITAVPLMDTIDEKQEAAEVMHEKLTEQEKHSEISLTTLEHVTKEALVERTLNEAAAVVNEIESIVDHIITEKLIHSGASDAIATTNGVLESSPQEPPRLAASAALIVEAIESQSSGVHSMVSNSDSTLNKQTITVINELSTNLDEPIGDTNLPASDSLPIVSPSLAPASTPSSEAFPVPESTPFSPSAIVPNGVSETQSINFVADEQRTYVAAGQGSADVVQRNTTTIEKRVAVDEPEGGSTTTTTIGQVPTSVSNVTNPKFLTLNLANYSTSNSSGNNSKSSSLSIANFSQSGSSLAGGDSADQLMELELLRKKLDETERAMTKIIANMGNIPKGQVS</sequence>
<evidence type="ECO:0000256" key="1">
    <source>
        <dbReference type="ARBA" id="ARBA00004586"/>
    </source>
</evidence>
<reference evidence="12" key="1">
    <citation type="submission" date="2013-03" db="EMBL/GenBank/DDBJ databases">
        <title>The Genome Sequence of Anopheles christyi ACHKN1017.</title>
        <authorList>
            <consortium name="The Broad Institute Genomics Platform"/>
            <person name="Neafsey D.E."/>
            <person name="Besansky N."/>
            <person name="Walker B."/>
            <person name="Young S.K."/>
            <person name="Zeng Q."/>
            <person name="Gargeya S."/>
            <person name="Fitzgerald M."/>
            <person name="Haas B."/>
            <person name="Abouelleil A."/>
            <person name="Allen A.W."/>
            <person name="Alvarado L."/>
            <person name="Arachchi H.M."/>
            <person name="Berlin A.M."/>
            <person name="Chapman S.B."/>
            <person name="Gainer-Dewar J."/>
            <person name="Goldberg J."/>
            <person name="Griggs A."/>
            <person name="Gujja S."/>
            <person name="Hansen M."/>
            <person name="Howarth C."/>
            <person name="Imamovic A."/>
            <person name="Ireland A."/>
            <person name="Larimer J."/>
            <person name="McCowan C."/>
            <person name="Murphy C."/>
            <person name="Pearson M."/>
            <person name="Poon T.W."/>
            <person name="Priest M."/>
            <person name="Roberts A."/>
            <person name="Saif S."/>
            <person name="Shea T."/>
            <person name="Sisk P."/>
            <person name="Sykes S."/>
            <person name="Wortman J."/>
            <person name="Nusbaum C."/>
            <person name="Birren B."/>
        </authorList>
    </citation>
    <scope>NUCLEOTIDE SEQUENCE [LARGE SCALE GENOMIC DNA]</scope>
    <source>
        <strain evidence="12">ACHKN1017</strain>
    </source>
</reference>
<feature type="compositionally biased region" description="Polar residues" evidence="8">
    <location>
        <begin position="99"/>
        <end position="109"/>
    </location>
</feature>
<dbReference type="GO" id="GO:0043005">
    <property type="term" value="C:neuron projection"/>
    <property type="evidence" value="ECO:0007669"/>
    <property type="project" value="TreeGrafter"/>
</dbReference>
<dbReference type="Pfam" id="PF15361">
    <property type="entry name" value="RIC3"/>
    <property type="match status" value="1"/>
</dbReference>
<comment type="subcellular location">
    <subcellularLocation>
        <location evidence="1">Endoplasmic reticulum membrane</location>
    </subcellularLocation>
</comment>
<dbReference type="GO" id="GO:0005789">
    <property type="term" value="C:endoplasmic reticulum membrane"/>
    <property type="evidence" value="ECO:0007669"/>
    <property type="project" value="UniProtKB-SubCell"/>
</dbReference>
<keyword evidence="7" id="KW-0175">Coiled coil</keyword>
<dbReference type="InterPro" id="IPR026160">
    <property type="entry name" value="Ric3"/>
</dbReference>
<dbReference type="PANTHER" id="PTHR21723:SF3">
    <property type="entry name" value="PROTEIN RIC-3"/>
    <property type="match status" value="1"/>
</dbReference>
<evidence type="ECO:0000256" key="9">
    <source>
        <dbReference type="SAM" id="Phobius"/>
    </source>
</evidence>
<protein>
    <recommendedName>
        <fullName evidence="10">Resistance to inhibitors of cholinesterase protein 3 N-terminal domain-containing protein</fullName>
    </recommendedName>
</protein>
<evidence type="ECO:0000256" key="8">
    <source>
        <dbReference type="SAM" id="MobiDB-lite"/>
    </source>
</evidence>
<organism evidence="11 12">
    <name type="scientific">Anopheles christyi</name>
    <dbReference type="NCBI Taxonomy" id="43041"/>
    <lineage>
        <taxon>Eukaryota</taxon>
        <taxon>Metazoa</taxon>
        <taxon>Ecdysozoa</taxon>
        <taxon>Arthropoda</taxon>
        <taxon>Hexapoda</taxon>
        <taxon>Insecta</taxon>
        <taxon>Pterygota</taxon>
        <taxon>Neoptera</taxon>
        <taxon>Endopterygota</taxon>
        <taxon>Diptera</taxon>
        <taxon>Nematocera</taxon>
        <taxon>Culicoidea</taxon>
        <taxon>Culicidae</taxon>
        <taxon>Anophelinae</taxon>
        <taxon>Anopheles</taxon>
    </lineage>
</organism>
<dbReference type="GO" id="GO:0045202">
    <property type="term" value="C:synapse"/>
    <property type="evidence" value="ECO:0007669"/>
    <property type="project" value="GOC"/>
</dbReference>
<dbReference type="GO" id="GO:0007271">
    <property type="term" value="P:synaptic transmission, cholinergic"/>
    <property type="evidence" value="ECO:0007669"/>
    <property type="project" value="TreeGrafter"/>
</dbReference>
<proteinExistence type="inferred from homology"/>
<dbReference type="AlphaFoldDB" id="A0A182K334"/>
<dbReference type="PANTHER" id="PTHR21723">
    <property type="entry name" value="RESISTANCE TO INHIBITORS OF CHOLINESTERASE PROTEIN 3 RIC3"/>
    <property type="match status" value="1"/>
</dbReference>
<evidence type="ECO:0000256" key="7">
    <source>
        <dbReference type="SAM" id="Coils"/>
    </source>
</evidence>
<dbReference type="Proteomes" id="UP000075881">
    <property type="component" value="Unassembled WGS sequence"/>
</dbReference>
<feature type="region of interest" description="Disordered" evidence="8">
    <location>
        <begin position="617"/>
        <end position="645"/>
    </location>
</feature>
<dbReference type="GO" id="GO:0043025">
    <property type="term" value="C:neuronal cell body"/>
    <property type="evidence" value="ECO:0007669"/>
    <property type="project" value="TreeGrafter"/>
</dbReference>
<dbReference type="InterPro" id="IPR032763">
    <property type="entry name" value="RIC3_N"/>
</dbReference>
<evidence type="ECO:0000256" key="5">
    <source>
        <dbReference type="ARBA" id="ARBA00022989"/>
    </source>
</evidence>
<evidence type="ECO:0000313" key="12">
    <source>
        <dbReference type="Proteomes" id="UP000075881"/>
    </source>
</evidence>
<keyword evidence="3 9" id="KW-0812">Transmembrane</keyword>
<feature type="transmembrane region" description="Helical" evidence="9">
    <location>
        <begin position="40"/>
        <end position="62"/>
    </location>
</feature>
<dbReference type="VEuPathDB" id="VectorBase:ACHR005168"/>
<evidence type="ECO:0000256" key="4">
    <source>
        <dbReference type="ARBA" id="ARBA00022824"/>
    </source>
</evidence>